<dbReference type="AlphaFoldDB" id="M7BFF0"/>
<name>M7BFF0_CHEMY</name>
<dbReference type="EMBL" id="KB527134">
    <property type="protein sequence ID" value="EMP35924.1"/>
    <property type="molecule type" value="Genomic_DNA"/>
</dbReference>
<feature type="compositionally biased region" description="Polar residues" evidence="1">
    <location>
        <begin position="65"/>
        <end position="75"/>
    </location>
</feature>
<accession>M7BFF0</accession>
<evidence type="ECO:0000256" key="1">
    <source>
        <dbReference type="SAM" id="MobiDB-lite"/>
    </source>
</evidence>
<evidence type="ECO:0000313" key="2">
    <source>
        <dbReference type="EMBL" id="EMP35924.1"/>
    </source>
</evidence>
<reference evidence="3" key="1">
    <citation type="journal article" date="2013" name="Nat. Genet.">
        <title>The draft genomes of soft-shell turtle and green sea turtle yield insights into the development and evolution of the turtle-specific body plan.</title>
        <authorList>
            <person name="Wang Z."/>
            <person name="Pascual-Anaya J."/>
            <person name="Zadissa A."/>
            <person name="Li W."/>
            <person name="Niimura Y."/>
            <person name="Huang Z."/>
            <person name="Li C."/>
            <person name="White S."/>
            <person name="Xiong Z."/>
            <person name="Fang D."/>
            <person name="Wang B."/>
            <person name="Ming Y."/>
            <person name="Chen Y."/>
            <person name="Zheng Y."/>
            <person name="Kuraku S."/>
            <person name="Pignatelli M."/>
            <person name="Herrero J."/>
            <person name="Beal K."/>
            <person name="Nozawa M."/>
            <person name="Li Q."/>
            <person name="Wang J."/>
            <person name="Zhang H."/>
            <person name="Yu L."/>
            <person name="Shigenobu S."/>
            <person name="Wang J."/>
            <person name="Liu J."/>
            <person name="Flicek P."/>
            <person name="Searle S."/>
            <person name="Wang J."/>
            <person name="Kuratani S."/>
            <person name="Yin Y."/>
            <person name="Aken B."/>
            <person name="Zhang G."/>
            <person name="Irie N."/>
        </authorList>
    </citation>
    <scope>NUCLEOTIDE SEQUENCE [LARGE SCALE GENOMIC DNA]</scope>
</reference>
<gene>
    <name evidence="2" type="ORF">UY3_06890</name>
</gene>
<feature type="region of interest" description="Disordered" evidence="1">
    <location>
        <begin position="1"/>
        <end position="123"/>
    </location>
</feature>
<protein>
    <submittedName>
        <fullName evidence="2">Uncharacterized protein</fullName>
    </submittedName>
</protein>
<dbReference type="Proteomes" id="UP000031443">
    <property type="component" value="Unassembled WGS sequence"/>
</dbReference>
<keyword evidence="3" id="KW-1185">Reference proteome</keyword>
<organism evidence="2 3">
    <name type="scientific">Chelonia mydas</name>
    <name type="common">Green sea-turtle</name>
    <name type="synonym">Chelonia agassizi</name>
    <dbReference type="NCBI Taxonomy" id="8469"/>
    <lineage>
        <taxon>Eukaryota</taxon>
        <taxon>Metazoa</taxon>
        <taxon>Chordata</taxon>
        <taxon>Craniata</taxon>
        <taxon>Vertebrata</taxon>
        <taxon>Euteleostomi</taxon>
        <taxon>Archelosauria</taxon>
        <taxon>Testudinata</taxon>
        <taxon>Testudines</taxon>
        <taxon>Cryptodira</taxon>
        <taxon>Durocryptodira</taxon>
        <taxon>Americhelydia</taxon>
        <taxon>Chelonioidea</taxon>
        <taxon>Cheloniidae</taxon>
        <taxon>Chelonia</taxon>
    </lineage>
</organism>
<proteinExistence type="predicted"/>
<evidence type="ECO:0000313" key="3">
    <source>
        <dbReference type="Proteomes" id="UP000031443"/>
    </source>
</evidence>
<feature type="compositionally biased region" description="Basic and acidic residues" evidence="1">
    <location>
        <begin position="30"/>
        <end position="41"/>
    </location>
</feature>
<feature type="region of interest" description="Disordered" evidence="1">
    <location>
        <begin position="183"/>
        <end position="213"/>
    </location>
</feature>
<sequence>MEKSLCPASEPEVRTPPGQKLPTASSDKGPSFREKDPEQPAKKAAKKRGTTSPIPELAKKRCFDSGQTLPLSTAPANRPGPSGTYGTKKPRAPKQSSSATGVKEKVKPYATAPATASKPAIGTEHPSANAATYCWQICNEDENEQRAIDQLWAPGLLFLPRCRVRPGRRAALDPTEDFRRNKSIPDCSVVDSGTPPWREAEAESTGKRPSSIPQCEDAKCMDVIGAMHKLPVS</sequence>